<keyword evidence="2" id="KW-1185">Reference proteome</keyword>
<organism evidence="1 2">
    <name type="scientific">Brachyspira pilosicoli P43/6/78</name>
    <dbReference type="NCBI Taxonomy" id="1042417"/>
    <lineage>
        <taxon>Bacteria</taxon>
        <taxon>Pseudomonadati</taxon>
        <taxon>Spirochaetota</taxon>
        <taxon>Spirochaetia</taxon>
        <taxon>Brachyspirales</taxon>
        <taxon>Brachyspiraceae</taxon>
        <taxon>Brachyspira</taxon>
    </lineage>
</organism>
<dbReference type="Pfam" id="PF13489">
    <property type="entry name" value="Methyltransf_23"/>
    <property type="match status" value="1"/>
</dbReference>
<dbReference type="RefSeq" id="WP_015274921.1">
    <property type="nucleotide sequence ID" value="NC_019908.1"/>
</dbReference>
<dbReference type="Proteomes" id="UP000010793">
    <property type="component" value="Chromosome"/>
</dbReference>
<reference evidence="1 2" key="1">
    <citation type="journal article" date="2013" name="Genome Announc.">
        <title>Complete Genome Sequence of the Porcine Strain Brachyspira pilosicoli P43/6/78(T.).</title>
        <authorList>
            <person name="Lin C."/>
            <person name="den Bakker H.C."/>
            <person name="Suzuki H."/>
            <person name="Lefebure T."/>
            <person name="Ponnala L."/>
            <person name="Sun Q."/>
            <person name="Stanhope M.J."/>
            <person name="Wiedmann M."/>
            <person name="Duhamel G.E."/>
        </authorList>
    </citation>
    <scope>NUCLEOTIDE SEQUENCE [LARGE SCALE GENOMIC DNA]</scope>
    <source>
        <strain evidence="1 2">P43/6/78</strain>
    </source>
</reference>
<keyword evidence="1" id="KW-0489">Methyltransferase</keyword>
<keyword evidence="1" id="KW-0808">Transferase</keyword>
<gene>
    <name evidence="1" type="ORF">BPP43_11240</name>
</gene>
<dbReference type="Gene3D" id="3.40.50.11190">
    <property type="match status" value="1"/>
</dbReference>
<name>A0A3B6VRT1_BRAPL</name>
<protein>
    <submittedName>
        <fullName evidence="1">2-polyprenyl-3-methyl-5-hydroxy-6-metoxy-1,4-benzoquinol methylase</fullName>
    </submittedName>
</protein>
<dbReference type="InterPro" id="IPR029063">
    <property type="entry name" value="SAM-dependent_MTases_sf"/>
</dbReference>
<dbReference type="GO" id="GO:0032259">
    <property type="term" value="P:methylation"/>
    <property type="evidence" value="ECO:0007669"/>
    <property type="project" value="UniProtKB-KW"/>
</dbReference>
<accession>A0A3B6VRT1</accession>
<dbReference type="PANTHER" id="PTHR43861:SF6">
    <property type="entry name" value="METHYLTRANSFERASE TYPE 11"/>
    <property type="match status" value="1"/>
</dbReference>
<dbReference type="AlphaFoldDB" id="A0A3B6VRT1"/>
<dbReference type="PANTHER" id="PTHR43861">
    <property type="entry name" value="TRANS-ACONITATE 2-METHYLTRANSFERASE-RELATED"/>
    <property type="match status" value="1"/>
</dbReference>
<evidence type="ECO:0000313" key="2">
    <source>
        <dbReference type="Proteomes" id="UP000010793"/>
    </source>
</evidence>
<proteinExistence type="predicted"/>
<dbReference type="CDD" id="cd02440">
    <property type="entry name" value="AdoMet_MTases"/>
    <property type="match status" value="1"/>
</dbReference>
<sequence>MLNEIKKNICIITDINGIYGYGHFTRMNLIANRLADIYDFTFSSIDNGSELYKRADIKTIEFNKIGEIKPYIIIVDSREVEEKYISYLKKISSVIIVDSVGSERRLADIVIEMLPNLDNSKEVNIKPFIATILNNSIKPIYNEDSPILVYLGFNKQLKDKAIQIISKITNKKFVVIDFKRESEFSNIEYIDFSKDIFANSYSGVITYFGLTAFECIESKIPTILFSPTKYHDELANKCDDIFFNLGFFEDADIDESAKKIEAFINDKEKQDSLIENAEQINTDESIERLKTIFSNIKDFKDIKCPFCKSSNIERKNRNLESNLYKCGHCNTLFRKYFLSPFTDYSSKYFVEDYKKQYGKTYEEDVDNLSRLAKRRIEKIKKIKPNGKVLDIGSAMGFFLKEASNYGYITEGIEISEYASNYCVNTLNLNVHNCSLLDFNYKEKEYDIITAWYVVEHIYNFDKIFENILYSLKDDGIFALAMPNGYGVSGRFNKNYYSIVPSDHAFEANPKSLDMFFAKYSLKRINLENQSIYYNRFTDVFKIFKNSKLSEKLYKKLAQKFNLGDTFECIYQKVK</sequence>
<dbReference type="KEGG" id="bpip:BPP43_11240"/>
<dbReference type="GO" id="GO:0008168">
    <property type="term" value="F:methyltransferase activity"/>
    <property type="evidence" value="ECO:0007669"/>
    <property type="project" value="UniProtKB-KW"/>
</dbReference>
<evidence type="ECO:0000313" key="1">
    <source>
        <dbReference type="EMBL" id="AGA67404.1"/>
    </source>
</evidence>
<dbReference type="Gene3D" id="3.40.50.150">
    <property type="entry name" value="Vaccinia Virus protein VP39"/>
    <property type="match status" value="1"/>
</dbReference>
<dbReference type="SUPFAM" id="SSF53335">
    <property type="entry name" value="S-adenosyl-L-methionine-dependent methyltransferases"/>
    <property type="match status" value="1"/>
</dbReference>
<dbReference type="EMBL" id="CP002873">
    <property type="protein sequence ID" value="AGA67404.1"/>
    <property type="molecule type" value="Genomic_DNA"/>
</dbReference>